<keyword evidence="6" id="KW-1185">Reference proteome</keyword>
<keyword evidence="2" id="KW-0677">Repeat</keyword>
<dbReference type="FunFam" id="2.130.10.10:FF:000775">
    <property type="entry name" value="BnaA09g28200D protein"/>
    <property type="match status" value="1"/>
</dbReference>
<sequence>MKLLPWLATLSSPDRTSAAADSTVPFPPPSSSSSSSSSDRSNSSETASTSTPESRGTRSTIESSLSLRTLPSVPSLEIMHGLPLSPESLHLSAVSHRSLTSIRPRGTQPITCLASHGHLLYVASAHMVDVYDAATLAHLDSFNASAPSSGSVKSIGFCHGRIFTGHQDSKIRVWRVAGGGSKQYRQVAALPTFSDRLRRFVLPKNYVTVRRHRKHLWIDHADAVTGLAVNDGLVYSISWDRTLKVWRESDLRCLESVRTHDDAVNAVAVAGDGTVYTGSADRRIRVWAKRSGERQHGLIATLEKHKSTVNALALSSDGSILFSGSCDRSILVWEECSVNHMTVTGALRGHGKAILCLIYISNLLLSGSEDQTIRIWRQCPDGRFSCLATLEGHRKPVKTLAAFQAGDGGLDIFSGSLDGEIKVWHVSISTPII</sequence>
<feature type="repeat" description="WD" evidence="3">
    <location>
        <begin position="257"/>
        <end position="297"/>
    </location>
</feature>
<evidence type="ECO:0000313" key="5">
    <source>
        <dbReference type="EMBL" id="KAK4780769.1"/>
    </source>
</evidence>
<dbReference type="SUPFAM" id="SSF50978">
    <property type="entry name" value="WD40 repeat-like"/>
    <property type="match status" value="1"/>
</dbReference>
<evidence type="ECO:0000256" key="2">
    <source>
        <dbReference type="ARBA" id="ARBA00022737"/>
    </source>
</evidence>
<dbReference type="PROSITE" id="PS50082">
    <property type="entry name" value="WD_REPEATS_2"/>
    <property type="match status" value="4"/>
</dbReference>
<feature type="repeat" description="WD" evidence="3">
    <location>
        <begin position="302"/>
        <end position="334"/>
    </location>
</feature>
<dbReference type="Proteomes" id="UP001345219">
    <property type="component" value="Chromosome 13"/>
</dbReference>
<dbReference type="PANTHER" id="PTHR22844">
    <property type="entry name" value="F-BOX AND WD40 DOMAIN PROTEIN"/>
    <property type="match status" value="1"/>
</dbReference>
<dbReference type="InterPro" id="IPR045182">
    <property type="entry name" value="JINGUBANG-like"/>
</dbReference>
<evidence type="ECO:0000256" key="3">
    <source>
        <dbReference type="PROSITE-ProRule" id="PRU00221"/>
    </source>
</evidence>
<feature type="compositionally biased region" description="Polar residues" evidence="4">
    <location>
        <begin position="57"/>
        <end position="66"/>
    </location>
</feature>
<dbReference type="EMBL" id="JAXIOK010000001">
    <property type="protein sequence ID" value="KAK4780769.1"/>
    <property type="molecule type" value="Genomic_DNA"/>
</dbReference>
<evidence type="ECO:0000313" key="6">
    <source>
        <dbReference type="Proteomes" id="UP001345219"/>
    </source>
</evidence>
<keyword evidence="1 3" id="KW-0853">WD repeat</keyword>
<reference evidence="5 6" key="1">
    <citation type="journal article" date="2023" name="Hortic Res">
        <title>Pangenome of water caltrop reveals structural variations and asymmetric subgenome divergence after allopolyploidization.</title>
        <authorList>
            <person name="Zhang X."/>
            <person name="Chen Y."/>
            <person name="Wang L."/>
            <person name="Yuan Y."/>
            <person name="Fang M."/>
            <person name="Shi L."/>
            <person name="Lu R."/>
            <person name="Comes H.P."/>
            <person name="Ma Y."/>
            <person name="Chen Y."/>
            <person name="Huang G."/>
            <person name="Zhou Y."/>
            <person name="Zheng Z."/>
            <person name="Qiu Y."/>
        </authorList>
    </citation>
    <scope>NUCLEOTIDE SEQUENCE [LARGE SCALE GENOMIC DNA]</scope>
    <source>
        <tissue evidence="5">Roots</tissue>
    </source>
</reference>
<dbReference type="PANTHER" id="PTHR22844:SF199">
    <property type="entry name" value="F21J9.19"/>
    <property type="match status" value="1"/>
</dbReference>
<dbReference type="InterPro" id="IPR020472">
    <property type="entry name" value="WD40_PAC1"/>
</dbReference>
<feature type="compositionally biased region" description="Low complexity" evidence="4">
    <location>
        <begin position="31"/>
        <end position="54"/>
    </location>
</feature>
<comment type="caution">
    <text evidence="5">The sequence shown here is derived from an EMBL/GenBank/DDBJ whole genome shotgun (WGS) entry which is preliminary data.</text>
</comment>
<dbReference type="AlphaFoldDB" id="A0AAN7QUU2"/>
<dbReference type="InterPro" id="IPR036322">
    <property type="entry name" value="WD40_repeat_dom_sf"/>
</dbReference>
<dbReference type="Pfam" id="PF00400">
    <property type="entry name" value="WD40"/>
    <property type="match status" value="4"/>
</dbReference>
<feature type="region of interest" description="Disordered" evidence="4">
    <location>
        <begin position="1"/>
        <end position="66"/>
    </location>
</feature>
<dbReference type="InterPro" id="IPR001680">
    <property type="entry name" value="WD40_rpt"/>
</dbReference>
<dbReference type="Gene3D" id="2.130.10.10">
    <property type="entry name" value="YVTN repeat-like/Quinoprotein amine dehydrogenase"/>
    <property type="match status" value="3"/>
</dbReference>
<evidence type="ECO:0000256" key="4">
    <source>
        <dbReference type="SAM" id="MobiDB-lite"/>
    </source>
</evidence>
<feature type="repeat" description="WD" evidence="3">
    <location>
        <begin position="390"/>
        <end position="433"/>
    </location>
</feature>
<organism evidence="5 6">
    <name type="scientific">Trapa incisa</name>
    <dbReference type="NCBI Taxonomy" id="236973"/>
    <lineage>
        <taxon>Eukaryota</taxon>
        <taxon>Viridiplantae</taxon>
        <taxon>Streptophyta</taxon>
        <taxon>Embryophyta</taxon>
        <taxon>Tracheophyta</taxon>
        <taxon>Spermatophyta</taxon>
        <taxon>Magnoliopsida</taxon>
        <taxon>eudicotyledons</taxon>
        <taxon>Gunneridae</taxon>
        <taxon>Pentapetalae</taxon>
        <taxon>rosids</taxon>
        <taxon>malvids</taxon>
        <taxon>Myrtales</taxon>
        <taxon>Lythraceae</taxon>
        <taxon>Trapa</taxon>
    </lineage>
</organism>
<gene>
    <name evidence="5" type="ORF">SAY87_016875</name>
</gene>
<dbReference type="SMART" id="SM00320">
    <property type="entry name" value="WD40"/>
    <property type="match status" value="7"/>
</dbReference>
<accession>A0AAN7QUU2</accession>
<dbReference type="PRINTS" id="PR00320">
    <property type="entry name" value="GPROTEINBRPT"/>
</dbReference>
<dbReference type="CDD" id="cd00200">
    <property type="entry name" value="WD40"/>
    <property type="match status" value="1"/>
</dbReference>
<feature type="repeat" description="WD" evidence="3">
    <location>
        <begin position="347"/>
        <end position="376"/>
    </location>
</feature>
<dbReference type="InterPro" id="IPR015943">
    <property type="entry name" value="WD40/YVTN_repeat-like_dom_sf"/>
</dbReference>
<evidence type="ECO:0000256" key="1">
    <source>
        <dbReference type="ARBA" id="ARBA00022574"/>
    </source>
</evidence>
<dbReference type="PROSITE" id="PS50294">
    <property type="entry name" value="WD_REPEATS_REGION"/>
    <property type="match status" value="4"/>
</dbReference>
<name>A0AAN7QUU2_9MYRT</name>
<proteinExistence type="predicted"/>
<protein>
    <submittedName>
        <fullName evidence="5">Uncharacterized protein</fullName>
    </submittedName>
</protein>